<dbReference type="GeneID" id="90076438"/>
<dbReference type="Proteomes" id="UP001360560">
    <property type="component" value="Unassembled WGS sequence"/>
</dbReference>
<proteinExistence type="predicted"/>
<dbReference type="EMBL" id="BTFZ01000020">
    <property type="protein sequence ID" value="GMM38450.1"/>
    <property type="molecule type" value="Genomic_DNA"/>
</dbReference>
<dbReference type="RefSeq" id="XP_064855445.1">
    <property type="nucleotide sequence ID" value="XM_064999373.1"/>
</dbReference>
<protein>
    <submittedName>
        <fullName evidence="1">Uncharacterized protein</fullName>
    </submittedName>
</protein>
<comment type="caution">
    <text evidence="1">The sequence shown here is derived from an EMBL/GenBank/DDBJ whole genome shotgun (WGS) entry which is preliminary data.</text>
</comment>
<evidence type="ECO:0000313" key="2">
    <source>
        <dbReference type="Proteomes" id="UP001360560"/>
    </source>
</evidence>
<sequence length="133" mass="15527">MDRKDNEFDQKMILQTIKTNVPKIILDDCELPPWHKLVAYVCKDIDFEEYSRNERFEFSKKKLEENKNNRQGLLDFYEDVSKVMCEMDGFLGIRTKLEEVVSSNKLAIPSAEMLSSVKSMNGVKLLIERTISN</sequence>
<gene>
    <name evidence="1" type="ORF">DASC09_057890</name>
</gene>
<name>A0AAV5QW99_9ASCO</name>
<evidence type="ECO:0000313" key="1">
    <source>
        <dbReference type="EMBL" id="GMM38450.1"/>
    </source>
</evidence>
<reference evidence="1 2" key="1">
    <citation type="journal article" date="2023" name="Elife">
        <title>Identification of key yeast species and microbe-microbe interactions impacting larval growth of Drosophila in the wild.</title>
        <authorList>
            <person name="Mure A."/>
            <person name="Sugiura Y."/>
            <person name="Maeda R."/>
            <person name="Honda K."/>
            <person name="Sakurai N."/>
            <person name="Takahashi Y."/>
            <person name="Watada M."/>
            <person name="Katoh T."/>
            <person name="Gotoh A."/>
            <person name="Gotoh Y."/>
            <person name="Taniguchi I."/>
            <person name="Nakamura K."/>
            <person name="Hayashi T."/>
            <person name="Katayama T."/>
            <person name="Uemura T."/>
            <person name="Hattori Y."/>
        </authorList>
    </citation>
    <scope>NUCLEOTIDE SEQUENCE [LARGE SCALE GENOMIC DNA]</scope>
    <source>
        <strain evidence="1 2">SC-9</strain>
    </source>
</reference>
<accession>A0AAV5QW99</accession>
<dbReference type="AlphaFoldDB" id="A0AAV5QW99"/>
<organism evidence="1 2">
    <name type="scientific">Saccharomycopsis crataegensis</name>
    <dbReference type="NCBI Taxonomy" id="43959"/>
    <lineage>
        <taxon>Eukaryota</taxon>
        <taxon>Fungi</taxon>
        <taxon>Dikarya</taxon>
        <taxon>Ascomycota</taxon>
        <taxon>Saccharomycotina</taxon>
        <taxon>Saccharomycetes</taxon>
        <taxon>Saccharomycopsidaceae</taxon>
        <taxon>Saccharomycopsis</taxon>
    </lineage>
</organism>
<keyword evidence="2" id="KW-1185">Reference proteome</keyword>